<proteinExistence type="predicted"/>
<dbReference type="Proteomes" id="UP001151760">
    <property type="component" value="Unassembled WGS sequence"/>
</dbReference>
<dbReference type="EMBL" id="BQNB010009000">
    <property type="protein sequence ID" value="GJS57360.1"/>
    <property type="molecule type" value="Genomic_DNA"/>
</dbReference>
<gene>
    <name evidence="1" type="ORF">Tco_0652144</name>
</gene>
<keyword evidence="2" id="KW-1185">Reference proteome</keyword>
<name>A0ABQ4WWZ4_9ASTR</name>
<evidence type="ECO:0000313" key="1">
    <source>
        <dbReference type="EMBL" id="GJS57360.1"/>
    </source>
</evidence>
<reference evidence="1" key="2">
    <citation type="submission" date="2022-01" db="EMBL/GenBank/DDBJ databases">
        <authorList>
            <person name="Yamashiro T."/>
            <person name="Shiraishi A."/>
            <person name="Satake H."/>
            <person name="Nakayama K."/>
        </authorList>
    </citation>
    <scope>NUCLEOTIDE SEQUENCE</scope>
</reference>
<sequence>METCGSGDITKKGFWSDVFANFEKDMGGTIREYDAIVSKWKNSIRPKVVAFSVVYDGVQKTMDAENGVVFLPRSGVDLEVEALKAKIARWAYNSSYISVYFTRSYTIRTPSSAANVNVPTSLSLEKSIPRTKLTCAADSVVGSGDVGSFKDEILKLQKGRAAYKVPYPADTSSVNEGKSGILLTIIKVWKKVDTAYWVFLRVGTTFDIFQNILFPYGLNTAYWSFLDTTYLILFPSWSLVKCRHRYAVSSLMDTAYWLSKQ</sequence>
<accession>A0ABQ4WWZ4</accession>
<protein>
    <submittedName>
        <fullName evidence="1">Uncharacterized protein</fullName>
    </submittedName>
</protein>
<reference evidence="1" key="1">
    <citation type="journal article" date="2022" name="Int. J. Mol. Sci.">
        <title>Draft Genome of Tanacetum Coccineum: Genomic Comparison of Closely Related Tanacetum-Family Plants.</title>
        <authorList>
            <person name="Yamashiro T."/>
            <person name="Shiraishi A."/>
            <person name="Nakayama K."/>
            <person name="Satake H."/>
        </authorList>
    </citation>
    <scope>NUCLEOTIDE SEQUENCE</scope>
</reference>
<organism evidence="1 2">
    <name type="scientific">Tanacetum coccineum</name>
    <dbReference type="NCBI Taxonomy" id="301880"/>
    <lineage>
        <taxon>Eukaryota</taxon>
        <taxon>Viridiplantae</taxon>
        <taxon>Streptophyta</taxon>
        <taxon>Embryophyta</taxon>
        <taxon>Tracheophyta</taxon>
        <taxon>Spermatophyta</taxon>
        <taxon>Magnoliopsida</taxon>
        <taxon>eudicotyledons</taxon>
        <taxon>Gunneridae</taxon>
        <taxon>Pentapetalae</taxon>
        <taxon>asterids</taxon>
        <taxon>campanulids</taxon>
        <taxon>Asterales</taxon>
        <taxon>Asteraceae</taxon>
        <taxon>Asteroideae</taxon>
        <taxon>Anthemideae</taxon>
        <taxon>Anthemidinae</taxon>
        <taxon>Tanacetum</taxon>
    </lineage>
</organism>
<comment type="caution">
    <text evidence="1">The sequence shown here is derived from an EMBL/GenBank/DDBJ whole genome shotgun (WGS) entry which is preliminary data.</text>
</comment>
<evidence type="ECO:0000313" key="2">
    <source>
        <dbReference type="Proteomes" id="UP001151760"/>
    </source>
</evidence>